<organism evidence="1 2">
    <name type="scientific">Dellaglioa algida DSM 15638</name>
    <dbReference type="NCBI Taxonomy" id="1423719"/>
    <lineage>
        <taxon>Bacteria</taxon>
        <taxon>Bacillati</taxon>
        <taxon>Bacillota</taxon>
        <taxon>Bacilli</taxon>
        <taxon>Lactobacillales</taxon>
        <taxon>Lactobacillaceae</taxon>
        <taxon>Dellaglioa</taxon>
    </lineage>
</organism>
<dbReference type="Pfam" id="PF08282">
    <property type="entry name" value="Hydrolase_3"/>
    <property type="match status" value="1"/>
</dbReference>
<evidence type="ECO:0000313" key="2">
    <source>
        <dbReference type="Proteomes" id="UP000051450"/>
    </source>
</evidence>
<dbReference type="InterPro" id="IPR006379">
    <property type="entry name" value="HAD-SF_hydro_IIB"/>
</dbReference>
<name>A0A0R1HT34_9LACO</name>
<evidence type="ECO:0000313" key="1">
    <source>
        <dbReference type="EMBL" id="KRK45799.1"/>
    </source>
</evidence>
<dbReference type="GO" id="GO:0000287">
    <property type="term" value="F:magnesium ion binding"/>
    <property type="evidence" value="ECO:0007669"/>
    <property type="project" value="TreeGrafter"/>
</dbReference>
<dbReference type="SFLD" id="SFLDS00003">
    <property type="entry name" value="Haloacid_Dehalogenase"/>
    <property type="match status" value="1"/>
</dbReference>
<dbReference type="SFLD" id="SFLDG01144">
    <property type="entry name" value="C2.B.4:_PGP_Like"/>
    <property type="match status" value="1"/>
</dbReference>
<dbReference type="NCBIfam" id="NF007806">
    <property type="entry name" value="PRK10513.1"/>
    <property type="match status" value="1"/>
</dbReference>
<gene>
    <name evidence="1" type="ORF">FC66_GL001029</name>
</gene>
<dbReference type="EMBL" id="AZDI01000004">
    <property type="protein sequence ID" value="KRK45799.1"/>
    <property type="molecule type" value="Genomic_DNA"/>
</dbReference>
<dbReference type="STRING" id="1423719.FC66_GL001029"/>
<dbReference type="Gene3D" id="3.40.50.1000">
    <property type="entry name" value="HAD superfamily/HAD-like"/>
    <property type="match status" value="1"/>
</dbReference>
<dbReference type="NCBIfam" id="TIGR01484">
    <property type="entry name" value="HAD-SF-IIB"/>
    <property type="match status" value="1"/>
</dbReference>
<dbReference type="InterPro" id="IPR036412">
    <property type="entry name" value="HAD-like_sf"/>
</dbReference>
<protein>
    <submittedName>
        <fullName evidence="1">Hydrolase, had superfamily, cof family</fullName>
    </submittedName>
</protein>
<reference evidence="1 2" key="1">
    <citation type="journal article" date="2015" name="Genome Announc.">
        <title>Expanding the biotechnology potential of lactobacilli through comparative genomics of 213 strains and associated genera.</title>
        <authorList>
            <person name="Sun Z."/>
            <person name="Harris H.M."/>
            <person name="McCann A."/>
            <person name="Guo C."/>
            <person name="Argimon S."/>
            <person name="Zhang W."/>
            <person name="Yang X."/>
            <person name="Jeffery I.B."/>
            <person name="Cooney J.C."/>
            <person name="Kagawa T.F."/>
            <person name="Liu W."/>
            <person name="Song Y."/>
            <person name="Salvetti E."/>
            <person name="Wrobel A."/>
            <person name="Rasinkangas P."/>
            <person name="Parkhill J."/>
            <person name="Rea M.C."/>
            <person name="O'Sullivan O."/>
            <person name="Ritari J."/>
            <person name="Douillard F.P."/>
            <person name="Paul Ross R."/>
            <person name="Yang R."/>
            <person name="Briner A.E."/>
            <person name="Felis G.E."/>
            <person name="de Vos W.M."/>
            <person name="Barrangou R."/>
            <person name="Klaenhammer T.R."/>
            <person name="Caufield P.W."/>
            <person name="Cui Y."/>
            <person name="Zhang H."/>
            <person name="O'Toole P.W."/>
        </authorList>
    </citation>
    <scope>NUCLEOTIDE SEQUENCE [LARGE SCALE GENOMIC DNA]</scope>
    <source>
        <strain evidence="1 2">DSM 15638</strain>
    </source>
</reference>
<dbReference type="AlphaFoldDB" id="A0A0R1HT34"/>
<dbReference type="PATRIC" id="fig|1423719.4.peg.1050"/>
<proteinExistence type="predicted"/>
<dbReference type="RefSeq" id="WP_057974093.1">
    <property type="nucleotide sequence ID" value="NZ_AZDI01000004.1"/>
</dbReference>
<dbReference type="CDD" id="cd07516">
    <property type="entry name" value="HAD_Pase"/>
    <property type="match status" value="1"/>
</dbReference>
<keyword evidence="2" id="KW-1185">Reference proteome</keyword>
<accession>A0A0R1HT34</accession>
<dbReference type="SFLD" id="SFLDG01140">
    <property type="entry name" value="C2.B:_Phosphomannomutase_and_P"/>
    <property type="match status" value="1"/>
</dbReference>
<comment type="caution">
    <text evidence="1">The sequence shown here is derived from an EMBL/GenBank/DDBJ whole genome shotgun (WGS) entry which is preliminary data.</text>
</comment>
<dbReference type="SUPFAM" id="SSF56784">
    <property type="entry name" value="HAD-like"/>
    <property type="match status" value="1"/>
</dbReference>
<dbReference type="PANTHER" id="PTHR10000:SF8">
    <property type="entry name" value="HAD SUPERFAMILY HYDROLASE-LIKE, TYPE 3"/>
    <property type="match status" value="1"/>
</dbReference>
<dbReference type="GO" id="GO:0016791">
    <property type="term" value="F:phosphatase activity"/>
    <property type="evidence" value="ECO:0007669"/>
    <property type="project" value="UniProtKB-ARBA"/>
</dbReference>
<dbReference type="OrthoDB" id="9790031at2"/>
<keyword evidence="1" id="KW-0378">Hydrolase</keyword>
<dbReference type="PANTHER" id="PTHR10000">
    <property type="entry name" value="PHOSPHOSERINE PHOSPHATASE"/>
    <property type="match status" value="1"/>
</dbReference>
<dbReference type="Gene3D" id="3.30.1240.10">
    <property type="match status" value="1"/>
</dbReference>
<dbReference type="GO" id="GO:0005829">
    <property type="term" value="C:cytosol"/>
    <property type="evidence" value="ECO:0007669"/>
    <property type="project" value="TreeGrafter"/>
</dbReference>
<dbReference type="InterPro" id="IPR023214">
    <property type="entry name" value="HAD_sf"/>
</dbReference>
<dbReference type="Proteomes" id="UP000051450">
    <property type="component" value="Unassembled WGS sequence"/>
</dbReference>
<dbReference type="NCBIfam" id="TIGR00099">
    <property type="entry name" value="Cof-subfamily"/>
    <property type="match status" value="1"/>
</dbReference>
<dbReference type="InterPro" id="IPR000150">
    <property type="entry name" value="Cof"/>
</dbReference>
<sequence length="269" mass="29804">MGIKLVAIDIDDTLLNPEGQLADETINAIQKTIQKGVKVVLCTGRPLAGVTTFLNQLGISGDDQYVITYNGAIIETVSGHRLAQHTLDFEDYLAADKLSYELNVHYNILDDESRIYTSNRDVGRITVIQAAENDEGLFVRNPEEMPQDLTVSKIMFVDEPEVLDAQIHKIKETFDDRYYVVRSLPEFLEVLNKKANKGNALTDLLSELGLKKEEVMAMGDQHNDLTMFAVAGTTVAMGNAIPELKEVATYVTESNANHGVAVALERYVI</sequence>